<dbReference type="AlphaFoldDB" id="A0A0N8GEN2"/>
<dbReference type="EMBL" id="LJYW01000001">
    <property type="protein sequence ID" value="KPL51993.1"/>
    <property type="molecule type" value="Genomic_DNA"/>
</dbReference>
<evidence type="ECO:0000313" key="3">
    <source>
        <dbReference type="EMBL" id="KPL51993.1"/>
    </source>
</evidence>
<feature type="chain" id="PRO_5006025653" evidence="2">
    <location>
        <begin position="19"/>
        <end position="116"/>
    </location>
</feature>
<keyword evidence="2" id="KW-0732">Signal</keyword>
<evidence type="ECO:0000256" key="2">
    <source>
        <dbReference type="SAM" id="SignalP"/>
    </source>
</evidence>
<protein>
    <submittedName>
        <fullName evidence="3">Uncharacterized protein</fullName>
    </submittedName>
</protein>
<dbReference type="RefSeq" id="WP_054358156.1">
    <property type="nucleotide sequence ID" value="NZ_JAPCYQ010000001.1"/>
</dbReference>
<evidence type="ECO:0000256" key="1">
    <source>
        <dbReference type="SAM" id="MobiDB-lite"/>
    </source>
</evidence>
<accession>A0A0N8GEN2</accession>
<comment type="caution">
    <text evidence="3">The sequence shown here is derived from an EMBL/GenBank/DDBJ whole genome shotgun (WGS) entry which is preliminary data.</text>
</comment>
<dbReference type="Proteomes" id="UP000048984">
    <property type="component" value="Unassembled WGS sequence"/>
</dbReference>
<organism evidence="3 4">
    <name type="scientific">Prosthecodimorpha hirschii</name>
    <dbReference type="NCBI Taxonomy" id="665126"/>
    <lineage>
        <taxon>Bacteria</taxon>
        <taxon>Pseudomonadati</taxon>
        <taxon>Pseudomonadota</taxon>
        <taxon>Alphaproteobacteria</taxon>
        <taxon>Hyphomicrobiales</taxon>
        <taxon>Ancalomicrobiaceae</taxon>
        <taxon>Prosthecodimorpha</taxon>
    </lineage>
</organism>
<keyword evidence="4" id="KW-1185">Reference proteome</keyword>
<reference evidence="3 4" key="1">
    <citation type="submission" date="2015-09" db="EMBL/GenBank/DDBJ databases">
        <authorList>
            <consortium name="Swine Surveillance"/>
        </authorList>
    </citation>
    <scope>NUCLEOTIDE SEQUENCE [LARGE SCALE GENOMIC DNA]</scope>
    <source>
        <strain evidence="3 4">16</strain>
    </source>
</reference>
<dbReference type="OrthoDB" id="8101128at2"/>
<proteinExistence type="predicted"/>
<evidence type="ECO:0000313" key="4">
    <source>
        <dbReference type="Proteomes" id="UP000048984"/>
    </source>
</evidence>
<feature type="region of interest" description="Disordered" evidence="1">
    <location>
        <begin position="31"/>
        <end position="53"/>
    </location>
</feature>
<name>A0A0N8GEN2_9HYPH</name>
<sequence>MSAARFAAIALVSLLAGAAVGMAITRTAADPASAAPAPAASPAPAAEPMPIEAPTRGIKQARLDDRCGRSTWPYIPAECLKRIAAPKAPSVTIARHDPESRTTILIKTTPLRTANR</sequence>
<feature type="signal peptide" evidence="2">
    <location>
        <begin position="1"/>
        <end position="18"/>
    </location>
</feature>
<reference evidence="3 4" key="2">
    <citation type="submission" date="2015-10" db="EMBL/GenBank/DDBJ databases">
        <title>Draft Genome Sequence of Prosthecomicrobium hirschii ATCC 27832.</title>
        <authorList>
            <person name="Daniel J."/>
            <person name="Givan S.A."/>
            <person name="Brun Y.V."/>
            <person name="Brown P.J."/>
        </authorList>
    </citation>
    <scope>NUCLEOTIDE SEQUENCE [LARGE SCALE GENOMIC DNA]</scope>
    <source>
        <strain evidence="3 4">16</strain>
    </source>
</reference>
<dbReference type="STRING" id="665126.ABB55_06935"/>
<gene>
    <name evidence="3" type="ORF">ABB55_06935</name>
</gene>